<evidence type="ECO:0000313" key="2">
    <source>
        <dbReference type="EnsemblPlants" id="Ma10_p02540.1"/>
    </source>
</evidence>
<proteinExistence type="predicted"/>
<dbReference type="EnsemblPlants" id="Ma10_t02540.1">
    <property type="protein sequence ID" value="Ma10_p02540.1"/>
    <property type="gene ID" value="Ma10_g02540"/>
</dbReference>
<dbReference type="Proteomes" id="UP000012960">
    <property type="component" value="Unplaced"/>
</dbReference>
<accession>A0A804KRT5</accession>
<evidence type="ECO:0000313" key="3">
    <source>
        <dbReference type="Proteomes" id="UP000012960"/>
    </source>
</evidence>
<reference evidence="2" key="2">
    <citation type="submission" date="2021-05" db="UniProtKB">
        <authorList>
            <consortium name="EnsemblPlants"/>
        </authorList>
    </citation>
    <scope>IDENTIFICATION</scope>
    <source>
        <strain evidence="2">subsp. malaccensis</strain>
    </source>
</reference>
<dbReference type="Gramene" id="Ma10_t02540.1">
    <property type="protein sequence ID" value="Ma10_p02540.1"/>
    <property type="gene ID" value="Ma10_g02540"/>
</dbReference>
<organism evidence="2 3">
    <name type="scientific">Musa acuminata subsp. malaccensis</name>
    <name type="common">Wild banana</name>
    <name type="synonym">Musa malaccensis</name>
    <dbReference type="NCBI Taxonomy" id="214687"/>
    <lineage>
        <taxon>Eukaryota</taxon>
        <taxon>Viridiplantae</taxon>
        <taxon>Streptophyta</taxon>
        <taxon>Embryophyta</taxon>
        <taxon>Tracheophyta</taxon>
        <taxon>Spermatophyta</taxon>
        <taxon>Magnoliopsida</taxon>
        <taxon>Liliopsida</taxon>
        <taxon>Zingiberales</taxon>
        <taxon>Musaceae</taxon>
        <taxon>Musa</taxon>
    </lineage>
</organism>
<reference evidence="1" key="1">
    <citation type="submission" date="2021-03" db="EMBL/GenBank/DDBJ databases">
        <authorList>
            <consortium name="Genoscope - CEA"/>
            <person name="William W."/>
        </authorList>
    </citation>
    <scope>NUCLEOTIDE SEQUENCE</scope>
    <source>
        <strain evidence="1">Doubled-haploid Pahang</strain>
    </source>
</reference>
<sequence>MNLQFVAFIFLECMLNNFVLAIVKLLLNCLCSACFSFK</sequence>
<keyword evidence="3" id="KW-1185">Reference proteome</keyword>
<dbReference type="EMBL" id="HG996476">
    <property type="protein sequence ID" value="CAG1852283.1"/>
    <property type="molecule type" value="Genomic_DNA"/>
</dbReference>
<protein>
    <submittedName>
        <fullName evidence="1">(wild Malaysian banana) hypothetical protein</fullName>
    </submittedName>
</protein>
<name>A0A804KRT5_MUSAM</name>
<evidence type="ECO:0000313" key="1">
    <source>
        <dbReference type="EMBL" id="CAG1852283.1"/>
    </source>
</evidence>
<dbReference type="InParanoid" id="A0A804KRT5"/>
<gene>
    <name evidence="1" type="ORF">GSMUA_101180.1</name>
</gene>
<dbReference type="AlphaFoldDB" id="A0A804KRT5"/>